<protein>
    <submittedName>
        <fullName evidence="1">Uncharacterized protein</fullName>
    </submittedName>
</protein>
<dbReference type="Proteomes" id="UP000006329">
    <property type="component" value="Unassembled WGS sequence"/>
</dbReference>
<dbReference type="AlphaFoldDB" id="A0A0E2BEY5"/>
<dbReference type="EMBL" id="AHON02000042">
    <property type="protein sequence ID" value="EKO33893.1"/>
    <property type="molecule type" value="Genomic_DNA"/>
</dbReference>
<evidence type="ECO:0000313" key="2">
    <source>
        <dbReference type="Proteomes" id="UP000006329"/>
    </source>
</evidence>
<name>A0A0E2BEY5_9LEPT</name>
<sequence length="76" mass="8665">MNRPIHKIQTDSRIHCSTILLFNPEPMGSNSKRNPSKNCLKGASIKCISVILYLYNAVYAEIRFLRLLSLDFIVTP</sequence>
<reference evidence="1" key="1">
    <citation type="submission" date="2012-10" db="EMBL/GenBank/DDBJ databases">
        <authorList>
            <person name="Harkins D.M."/>
            <person name="Durkin A.S."/>
            <person name="Brinkac L.M."/>
            <person name="Haft D.H."/>
            <person name="Selengut J.D."/>
            <person name="Sanka R."/>
            <person name="DePew J."/>
            <person name="Purushe J."/>
            <person name="Matthias M.A."/>
            <person name="Vinetz J.M."/>
            <person name="Sutton G.G."/>
            <person name="Nierman W.C."/>
            <person name="Fouts D.E."/>
        </authorList>
    </citation>
    <scope>NUCLEOTIDE SEQUENCE [LARGE SCALE GENOMIC DNA]</scope>
    <source>
        <strain evidence="1">MOR084</strain>
    </source>
</reference>
<keyword evidence="2" id="KW-1185">Reference proteome</keyword>
<accession>A0A0E2BEY5</accession>
<evidence type="ECO:0000313" key="1">
    <source>
        <dbReference type="EMBL" id="EKO33893.1"/>
    </source>
</evidence>
<proteinExistence type="predicted"/>
<gene>
    <name evidence="1" type="ORF">LEP1GSC179_2100</name>
</gene>
<organism evidence="1 2">
    <name type="scientific">Leptospira santarosai str. MOR084</name>
    <dbReference type="NCBI Taxonomy" id="1049984"/>
    <lineage>
        <taxon>Bacteria</taxon>
        <taxon>Pseudomonadati</taxon>
        <taxon>Spirochaetota</taxon>
        <taxon>Spirochaetia</taxon>
        <taxon>Leptospirales</taxon>
        <taxon>Leptospiraceae</taxon>
        <taxon>Leptospira</taxon>
    </lineage>
</organism>
<comment type="caution">
    <text evidence="1">The sequence shown here is derived from an EMBL/GenBank/DDBJ whole genome shotgun (WGS) entry which is preliminary data.</text>
</comment>